<proteinExistence type="predicted"/>
<sequence length="151" mass="16666">MRGLTRGERTLAADVFGGELLTGPVRILRAPWLKRAFVAGRWFGRDWIVWPTESVEADFSAAPIGKTAVFVHELVHVWQTQNGVNLLLSKLKAGDGPGAYRYPLDESCAWQALNIEQQAAMVEHAFRLSRGLPAPAAAAFYRARARFSCGL</sequence>
<reference evidence="1" key="1">
    <citation type="submission" date="2023-07" db="EMBL/GenBank/DDBJ databases">
        <title>Brevundimonas soil sp. nov., isolated from the soil of chemical plant.</title>
        <authorList>
            <person name="Wu N."/>
        </authorList>
    </citation>
    <scope>NUCLEOTIDE SEQUENCE</scope>
    <source>
        <strain evidence="1">XZ-24</strain>
    </source>
</reference>
<accession>A0ABT8SLY6</accession>
<comment type="caution">
    <text evidence="1">The sequence shown here is derived from an EMBL/GenBank/DDBJ whole genome shotgun (WGS) entry which is preliminary data.</text>
</comment>
<evidence type="ECO:0000313" key="2">
    <source>
        <dbReference type="Proteomes" id="UP001169063"/>
    </source>
</evidence>
<protein>
    <recommendedName>
        <fullName evidence="3">Vgr related protein</fullName>
    </recommendedName>
</protein>
<gene>
    <name evidence="1" type="ORF">Q0812_04320</name>
</gene>
<name>A0ABT8SLY6_9CAUL</name>
<evidence type="ECO:0008006" key="3">
    <source>
        <dbReference type="Google" id="ProtNLM"/>
    </source>
</evidence>
<dbReference type="EMBL" id="JAUKTR010000001">
    <property type="protein sequence ID" value="MDO1558653.1"/>
    <property type="molecule type" value="Genomic_DNA"/>
</dbReference>
<dbReference type="RefSeq" id="WP_302109056.1">
    <property type="nucleotide sequence ID" value="NZ_JAUKTR010000001.1"/>
</dbReference>
<evidence type="ECO:0000313" key="1">
    <source>
        <dbReference type="EMBL" id="MDO1558653.1"/>
    </source>
</evidence>
<keyword evidence="2" id="KW-1185">Reference proteome</keyword>
<dbReference type="Proteomes" id="UP001169063">
    <property type="component" value="Unassembled WGS sequence"/>
</dbReference>
<organism evidence="1 2">
    <name type="scientific">Peiella sedimenti</name>
    <dbReference type="NCBI Taxonomy" id="3061083"/>
    <lineage>
        <taxon>Bacteria</taxon>
        <taxon>Pseudomonadati</taxon>
        <taxon>Pseudomonadota</taxon>
        <taxon>Alphaproteobacteria</taxon>
        <taxon>Caulobacterales</taxon>
        <taxon>Caulobacteraceae</taxon>
        <taxon>Peiella</taxon>
    </lineage>
</organism>